<evidence type="ECO:0000313" key="2">
    <source>
        <dbReference type="EMBL" id="EKF17260.1"/>
    </source>
</evidence>
<name>K2M8H1_9HYPH</name>
<dbReference type="InterPro" id="IPR011008">
    <property type="entry name" value="Dimeric_a/b-barrel"/>
</dbReference>
<feature type="domain" description="ABM" evidence="1">
    <location>
        <begin position="18"/>
        <end position="80"/>
    </location>
</feature>
<accession>K2M8H1</accession>
<dbReference type="RefSeq" id="WP_008598863.1">
    <property type="nucleotide sequence ID" value="NZ_AMRM01000027.1"/>
</dbReference>
<comment type="caution">
    <text evidence="2">The sequence shown here is derived from an EMBL/GenBank/DDBJ whole genome shotgun (WGS) entry which is preliminary data.</text>
</comment>
<dbReference type="Pfam" id="PF03992">
    <property type="entry name" value="ABM"/>
    <property type="match status" value="1"/>
</dbReference>
<organism evidence="2 3">
    <name type="scientific">Nitratireductor pacificus pht-3B</name>
    <dbReference type="NCBI Taxonomy" id="391937"/>
    <lineage>
        <taxon>Bacteria</taxon>
        <taxon>Pseudomonadati</taxon>
        <taxon>Pseudomonadota</taxon>
        <taxon>Alphaproteobacteria</taxon>
        <taxon>Hyphomicrobiales</taxon>
        <taxon>Phyllobacteriaceae</taxon>
        <taxon>Nitratireductor</taxon>
    </lineage>
</organism>
<dbReference type="STRING" id="391937.NA2_19071"/>
<dbReference type="AlphaFoldDB" id="K2M8H1"/>
<gene>
    <name evidence="2" type="ORF">NA2_19071</name>
</gene>
<evidence type="ECO:0000259" key="1">
    <source>
        <dbReference type="Pfam" id="PF03992"/>
    </source>
</evidence>
<dbReference type="OrthoDB" id="4476670at2"/>
<dbReference type="Proteomes" id="UP000006786">
    <property type="component" value="Unassembled WGS sequence"/>
</dbReference>
<dbReference type="PATRIC" id="fig|391937.3.peg.3917"/>
<keyword evidence="3" id="KW-1185">Reference proteome</keyword>
<dbReference type="SUPFAM" id="SSF54909">
    <property type="entry name" value="Dimeric alpha+beta barrel"/>
    <property type="match status" value="1"/>
</dbReference>
<dbReference type="Gene3D" id="3.30.70.100">
    <property type="match status" value="1"/>
</dbReference>
<dbReference type="EMBL" id="AMRM01000027">
    <property type="protein sequence ID" value="EKF17260.1"/>
    <property type="molecule type" value="Genomic_DNA"/>
</dbReference>
<evidence type="ECO:0000313" key="3">
    <source>
        <dbReference type="Proteomes" id="UP000006786"/>
    </source>
</evidence>
<dbReference type="InterPro" id="IPR007138">
    <property type="entry name" value="ABM_dom"/>
</dbReference>
<protein>
    <recommendedName>
        <fullName evidence="1">ABM domain-containing protein</fullName>
    </recommendedName>
</protein>
<reference evidence="2 3" key="1">
    <citation type="journal article" date="2012" name="J. Bacteriol.">
        <title>Genome Sequence of Nitratireductor pacificus Type Strain pht-3B.</title>
        <authorList>
            <person name="Lai Q."/>
            <person name="Li G."/>
            <person name="Shao Z."/>
        </authorList>
    </citation>
    <scope>NUCLEOTIDE SEQUENCE [LARGE SCALE GENOMIC DNA]</scope>
    <source>
        <strain evidence="3">pht-3B</strain>
    </source>
</reference>
<proteinExistence type="predicted"/>
<sequence>MPSAASQNPSSPHYRVDKFVVPAAARDEFLGRVVATHATLRTQPGFLRDVILEQVSGPGSFNFVTMVEWESEADVVQASEAVLAMHAQTGFDRHEMITRLGIRPDIANYRALVV</sequence>
<dbReference type="eggNOG" id="COG2329">
    <property type="taxonomic scope" value="Bacteria"/>
</dbReference>